<accession>F5YAV9</accession>
<dbReference type="InParanoid" id="F5YAV9"/>
<evidence type="ECO:0000259" key="4">
    <source>
        <dbReference type="Pfam" id="PF00535"/>
    </source>
</evidence>
<reference evidence="5 6" key="2">
    <citation type="journal article" date="2011" name="ISME J.">
        <title>RNA-seq reveals cooperative metabolic interactions between two termite-gut spirochete species in co-culture.</title>
        <authorList>
            <person name="Rosenthal A.Z."/>
            <person name="Matson E.G."/>
            <person name="Eldar A."/>
            <person name="Leadbetter J.R."/>
        </authorList>
    </citation>
    <scope>NUCLEOTIDE SEQUENCE [LARGE SCALE GENOMIC DNA]</scope>
    <source>
        <strain evidence="6">ATCC BAA-888 / DSM 13862 / ZAS-9</strain>
    </source>
</reference>
<dbReference type="OrthoDB" id="305760at2"/>
<dbReference type="SUPFAM" id="SSF53448">
    <property type="entry name" value="Nucleotide-diphospho-sugar transferases"/>
    <property type="match status" value="1"/>
</dbReference>
<name>F5YAV9_LEAAZ</name>
<reference evidence="6" key="1">
    <citation type="submission" date="2009-12" db="EMBL/GenBank/DDBJ databases">
        <title>Complete sequence of Treponema azotonutricium strain ZAS-9.</title>
        <authorList>
            <person name="Tetu S.G."/>
            <person name="Matson E."/>
            <person name="Ren Q."/>
            <person name="Seshadri R."/>
            <person name="Elbourne L."/>
            <person name="Hassan K.A."/>
            <person name="Durkin A."/>
            <person name="Radune D."/>
            <person name="Mohamoud Y."/>
            <person name="Shay R."/>
            <person name="Jin S."/>
            <person name="Zhang X."/>
            <person name="Lucey K."/>
            <person name="Ballor N.R."/>
            <person name="Ottesen E."/>
            <person name="Rosenthal R."/>
            <person name="Allen A."/>
            <person name="Leadbetter J.R."/>
            <person name="Paulsen I.T."/>
        </authorList>
    </citation>
    <scope>NUCLEOTIDE SEQUENCE [LARGE SCALE GENOMIC DNA]</scope>
    <source>
        <strain evidence="6">ATCC BAA-888 / DSM 13862 / ZAS-9</strain>
    </source>
</reference>
<gene>
    <name evidence="5" type="ordered locus">TREAZ_0672</name>
</gene>
<proteinExistence type="predicted"/>
<dbReference type="PANTHER" id="PTHR22916:SF51">
    <property type="entry name" value="GLYCOSYLTRANSFERASE EPSH-RELATED"/>
    <property type="match status" value="1"/>
</dbReference>
<dbReference type="HOGENOM" id="CLU_025996_25_1_12"/>
<dbReference type="KEGG" id="taz:TREAZ_0672"/>
<dbReference type="InterPro" id="IPR001173">
    <property type="entry name" value="Glyco_trans_2-like"/>
</dbReference>
<dbReference type="CDD" id="cd00761">
    <property type="entry name" value="Glyco_tranf_GTA_type"/>
    <property type="match status" value="1"/>
</dbReference>
<evidence type="ECO:0000256" key="3">
    <source>
        <dbReference type="SAM" id="Phobius"/>
    </source>
</evidence>
<dbReference type="Proteomes" id="UP000009222">
    <property type="component" value="Chromosome"/>
</dbReference>
<protein>
    <submittedName>
        <fullName evidence="5">Beta-1,4-galactosyltransferase</fullName>
    </submittedName>
</protein>
<dbReference type="FunCoup" id="F5YAV9">
    <property type="interactions" value="73"/>
</dbReference>
<dbReference type="AlphaFoldDB" id="F5YAV9"/>
<dbReference type="eggNOG" id="COG0463">
    <property type="taxonomic scope" value="Bacteria"/>
</dbReference>
<evidence type="ECO:0000313" key="5">
    <source>
        <dbReference type="EMBL" id="AEF82355.1"/>
    </source>
</evidence>
<dbReference type="RefSeq" id="WP_015711291.1">
    <property type="nucleotide sequence ID" value="NC_015577.1"/>
</dbReference>
<dbReference type="Pfam" id="PF00535">
    <property type="entry name" value="Glycos_transf_2"/>
    <property type="match status" value="1"/>
</dbReference>
<evidence type="ECO:0000313" key="6">
    <source>
        <dbReference type="Proteomes" id="UP000009222"/>
    </source>
</evidence>
<dbReference type="PANTHER" id="PTHR22916">
    <property type="entry name" value="GLYCOSYLTRANSFERASE"/>
    <property type="match status" value="1"/>
</dbReference>
<keyword evidence="2 5" id="KW-0808">Transferase</keyword>
<dbReference type="GO" id="GO:0016758">
    <property type="term" value="F:hexosyltransferase activity"/>
    <property type="evidence" value="ECO:0007669"/>
    <property type="project" value="UniProtKB-ARBA"/>
</dbReference>
<keyword evidence="3" id="KW-0472">Membrane</keyword>
<sequence length="325" mass="38777">MKLLSIIIPVYNVKPYLIRCLESIINQTYKNLDIIIVDDSTDGSAEICDEYEKKDNRITIIHKNRSGVADARNAGLAIAKGEIIGFVDADDWIDTDMYEVLIDNYNRTGADIVMCGCYYAYDTVFFKNNNDEFFNIDILLNREMALDLLLYDSKIKNHVWDKIYNKKLFSNCLFPAGEFFFEDTTIMYKLFLQINMISVVSNYKYYYFQRNDSGVRIKTLQAEIRKVNAYYERYEELKHCTFVDQELLFLKTLNIIFEFYIMFPFNLRKENKMFLLLSEKKNNYNNIRLRDNLLIHIPRIQFIFIIVLITWSLYLFLKKIIKKFR</sequence>
<dbReference type="EMBL" id="CP001841">
    <property type="protein sequence ID" value="AEF82355.1"/>
    <property type="molecule type" value="Genomic_DNA"/>
</dbReference>
<feature type="transmembrane region" description="Helical" evidence="3">
    <location>
        <begin position="300"/>
        <end position="317"/>
    </location>
</feature>
<evidence type="ECO:0000256" key="1">
    <source>
        <dbReference type="ARBA" id="ARBA00022676"/>
    </source>
</evidence>
<dbReference type="InterPro" id="IPR029044">
    <property type="entry name" value="Nucleotide-diphossugar_trans"/>
</dbReference>
<feature type="domain" description="Glycosyltransferase 2-like" evidence="4">
    <location>
        <begin position="5"/>
        <end position="177"/>
    </location>
</feature>
<keyword evidence="3" id="KW-1133">Transmembrane helix</keyword>
<keyword evidence="6" id="KW-1185">Reference proteome</keyword>
<keyword evidence="1 5" id="KW-0328">Glycosyltransferase</keyword>
<dbReference type="Gene3D" id="3.90.550.10">
    <property type="entry name" value="Spore Coat Polysaccharide Biosynthesis Protein SpsA, Chain A"/>
    <property type="match status" value="1"/>
</dbReference>
<keyword evidence="3" id="KW-0812">Transmembrane</keyword>
<organism evidence="5 6">
    <name type="scientific">Leadbettera azotonutricia (strain ATCC BAA-888 / DSM 13862 / ZAS-9)</name>
    <name type="common">Treponema azotonutricium</name>
    <dbReference type="NCBI Taxonomy" id="545695"/>
    <lineage>
        <taxon>Bacteria</taxon>
        <taxon>Pseudomonadati</taxon>
        <taxon>Spirochaetota</taxon>
        <taxon>Spirochaetia</taxon>
        <taxon>Spirochaetales</taxon>
        <taxon>Breznakiellaceae</taxon>
        <taxon>Leadbettera</taxon>
    </lineage>
</organism>
<evidence type="ECO:0000256" key="2">
    <source>
        <dbReference type="ARBA" id="ARBA00022679"/>
    </source>
</evidence>
<dbReference type="STRING" id="545695.TREAZ_0672"/>